<proteinExistence type="predicted"/>
<keyword evidence="3" id="KW-0472">Membrane</keyword>
<dbReference type="Pfam" id="PF13779">
    <property type="entry name" value="DUF4175"/>
    <property type="match status" value="1"/>
</dbReference>
<evidence type="ECO:0000256" key="3">
    <source>
        <dbReference type="SAM" id="Phobius"/>
    </source>
</evidence>
<organism evidence="4 5">
    <name type="scientific">Acetobacter musti</name>
    <dbReference type="NCBI Taxonomy" id="864732"/>
    <lineage>
        <taxon>Bacteria</taxon>
        <taxon>Pseudomonadati</taxon>
        <taxon>Pseudomonadota</taxon>
        <taxon>Alphaproteobacteria</taxon>
        <taxon>Acetobacterales</taxon>
        <taxon>Acetobacteraceae</taxon>
        <taxon>Acetobacter</taxon>
    </lineage>
</organism>
<feature type="compositionally biased region" description="Basic and acidic residues" evidence="2">
    <location>
        <begin position="818"/>
        <end position="831"/>
    </location>
</feature>
<evidence type="ECO:0000256" key="1">
    <source>
        <dbReference type="SAM" id="Coils"/>
    </source>
</evidence>
<dbReference type="RefSeq" id="WP_173584230.1">
    <property type="nucleotide sequence ID" value="NZ_WOTB01000021.1"/>
</dbReference>
<keyword evidence="5" id="KW-1185">Reference proteome</keyword>
<reference evidence="4 5" key="1">
    <citation type="journal article" date="2020" name="Int. J. Syst. Evol. Microbiol.">
        <title>Novel acetic acid bacteria from cider fermentations: Acetobacter conturbans sp. nov. and Acetobacter fallax sp. nov.</title>
        <authorList>
            <person name="Sombolestani A.S."/>
            <person name="Cleenwerck I."/>
            <person name="Cnockaert M."/>
            <person name="Borremans W."/>
            <person name="Wieme A.D."/>
            <person name="De Vuyst L."/>
            <person name="Vandamme P."/>
        </authorList>
    </citation>
    <scope>NUCLEOTIDE SEQUENCE [LARGE SCALE GENOMIC DNA]</scope>
    <source>
        <strain evidence="4 5">LMG 30640</strain>
    </source>
</reference>
<gene>
    <name evidence="4" type="ORF">GOB93_14460</name>
</gene>
<feature type="compositionally biased region" description="Basic and acidic residues" evidence="2">
    <location>
        <begin position="930"/>
        <end position="940"/>
    </location>
</feature>
<feature type="compositionally biased region" description="Basic and acidic residues" evidence="2">
    <location>
        <begin position="670"/>
        <end position="685"/>
    </location>
</feature>
<feature type="transmembrane region" description="Helical" evidence="3">
    <location>
        <begin position="62"/>
        <end position="81"/>
    </location>
</feature>
<feature type="compositionally biased region" description="Basic and acidic residues" evidence="2">
    <location>
        <begin position="962"/>
        <end position="985"/>
    </location>
</feature>
<evidence type="ECO:0000256" key="2">
    <source>
        <dbReference type="SAM" id="MobiDB-lite"/>
    </source>
</evidence>
<evidence type="ECO:0000313" key="4">
    <source>
        <dbReference type="EMBL" id="NHN85835.1"/>
    </source>
</evidence>
<feature type="compositionally biased region" description="Gly residues" evidence="2">
    <location>
        <begin position="10"/>
        <end position="34"/>
    </location>
</feature>
<feature type="transmembrane region" description="Helical" evidence="3">
    <location>
        <begin position="87"/>
        <end position="104"/>
    </location>
</feature>
<name>A0ABX0JV41_9PROT</name>
<feature type="compositionally biased region" description="Low complexity" evidence="2">
    <location>
        <begin position="867"/>
        <end position="883"/>
    </location>
</feature>
<accession>A0ABX0JV41</accession>
<keyword evidence="1" id="KW-0175">Coiled coil</keyword>
<sequence>MSGTQHPGAGFSGGGSSGSGSSGRGSGRAPGGDGAPSPLALLTAARLRARRVLAAEDVTRRLVPAIAVVLLWILAALLRLPQSLPDWLHLIAELACLAAVIWLARRGLAGYEPPSEGAADRRLEKVSGLAHRPLASLTDRSSGIGSQALWTAYQSRLIASLGPLRAGWPKLRFAARDPWRAAVLLLPAVVIAAVLAGGHAPGRVAAALVPGWDDPDVPLPHVEAWITPPPYAPSAPVFLKSGRVAGSVPEGAVLTATVTGLHGTPVLDGHLLDEKQQALDKRSWRVEGKLGSSGWLALRARGRTIARWDITVAPDAVPSVKWGAEPGGEKGGRRTRIPFEAHHAYGIASLVVEMRLAHPSFLAKKRVLRVPLPLSGHPVEAKGTATPDLSSDPWAGEEVSAVLVATSVSHREGRSQAVTFLLGSRQFKSPVARAVLDLRKRLALGSESRSAASEDLAALGETPGPIAENTGMFLNLTATASLLADPDVEDDAARDEAVGRLWDLALNIEDRLHGGAEGALASIDVRAAQEAVEQQLRHMREDNAHGPEAQAELQRRMQALRQAIARKMQALAHQAIKDGTAIPDLPGLSKNGDRAFQRLMQRLQSDAAEGREGAMDKLQQLEDSIERMRNATPQDMAQLARQMEAQQKLKDQTEGLQDLVKQQTSLLDHAQSRLDRVRRADEARQARMSPPDEDGDSDLSTMSTQELLRKLGLVPPPGESGQEPPAGGETTGRENSGGGQGQPGGRPGDQSSPEQSERQSGAQAGSGGQPESGQSGNDQSENGQQGVAGQGGGSDAANTAALDQRQADRASQHALMRATDELNQEFKDLTGKETPAFAKAQADMRDARHALASGNDSQAVTAQMKALQELQQGRQQMRQSLQSKGGSSGATSFLPSFGGRGSGSGDDQASGSGGGDGGDDGGDGGDEAAGDDRNADRDPLGRATGEGSDAGANDGGHIPDAASRERAHEIEEELRRRDSDRTRPPQELEYLDRLLKSF</sequence>
<feature type="transmembrane region" description="Helical" evidence="3">
    <location>
        <begin position="179"/>
        <end position="200"/>
    </location>
</feature>
<dbReference type="Proteomes" id="UP000635278">
    <property type="component" value="Unassembled WGS sequence"/>
</dbReference>
<dbReference type="InterPro" id="IPR012683">
    <property type="entry name" value="CHP02302_TM"/>
</dbReference>
<feature type="region of interest" description="Disordered" evidence="2">
    <location>
        <begin position="670"/>
        <end position="985"/>
    </location>
</feature>
<keyword evidence="3" id="KW-0812">Transmembrane</keyword>
<feature type="compositionally biased region" description="Low complexity" evidence="2">
    <location>
        <begin position="748"/>
        <end position="763"/>
    </location>
</feature>
<feature type="compositionally biased region" description="Gly residues" evidence="2">
    <location>
        <begin position="735"/>
        <end position="747"/>
    </location>
</feature>
<comment type="caution">
    <text evidence="4">The sequence shown here is derived from an EMBL/GenBank/DDBJ whole genome shotgun (WGS) entry which is preliminary data.</text>
</comment>
<feature type="compositionally biased region" description="Acidic residues" evidence="2">
    <location>
        <begin position="917"/>
        <end position="929"/>
    </location>
</feature>
<dbReference type="EMBL" id="WOTB01000021">
    <property type="protein sequence ID" value="NHN85835.1"/>
    <property type="molecule type" value="Genomic_DNA"/>
</dbReference>
<feature type="coiled-coil region" evidence="1">
    <location>
        <begin position="611"/>
        <end position="656"/>
    </location>
</feature>
<protein>
    <submittedName>
        <fullName evidence="4">DUF4175 family protein</fullName>
    </submittedName>
</protein>
<evidence type="ECO:0000313" key="5">
    <source>
        <dbReference type="Proteomes" id="UP000635278"/>
    </source>
</evidence>
<feature type="region of interest" description="Disordered" evidence="2">
    <location>
        <begin position="1"/>
        <end position="35"/>
    </location>
</feature>
<keyword evidence="3" id="KW-1133">Transmembrane helix</keyword>